<dbReference type="CDD" id="cd04301">
    <property type="entry name" value="NAT_SF"/>
    <property type="match status" value="1"/>
</dbReference>
<protein>
    <submittedName>
        <fullName evidence="4">N-acetyltransferase</fullName>
    </submittedName>
</protein>
<dbReference type="PANTHER" id="PTHR43800">
    <property type="entry name" value="PEPTIDYL-LYSINE N-ACETYLTRANSFERASE YJAB"/>
    <property type="match status" value="1"/>
</dbReference>
<dbReference type="EMBL" id="BOSL01000006">
    <property type="protein sequence ID" value="GIP53348.1"/>
    <property type="molecule type" value="Genomic_DNA"/>
</dbReference>
<feature type="domain" description="N-acetyltransferase" evidence="3">
    <location>
        <begin position="2"/>
        <end position="152"/>
    </location>
</feature>
<name>A0ABQ4MBN6_9BACL</name>
<evidence type="ECO:0000256" key="2">
    <source>
        <dbReference type="ARBA" id="ARBA00023315"/>
    </source>
</evidence>
<sequence>MMRIVKADRQDLKEILELQYMAYRSEAEIYNNYNIQPLRQTLKQLEEEFDQQVILKAEMDGMIVGSVRAFVDQGTCKIGKLIVHPDYQNKGIGTTLMNEVENYFKGCLKFQLFTGDKSLRNLHLYTKLGYKEFESEEINPKLKIIYLEKEASRDNILKGGKHL</sequence>
<dbReference type="RefSeq" id="WP_213654928.1">
    <property type="nucleotide sequence ID" value="NZ_BOSL01000006.1"/>
</dbReference>
<accession>A0ABQ4MBN6</accession>
<keyword evidence="5" id="KW-1185">Reference proteome</keyword>
<dbReference type="PANTHER" id="PTHR43800:SF1">
    <property type="entry name" value="PEPTIDYL-LYSINE N-ACETYLTRANSFERASE YJAB"/>
    <property type="match status" value="1"/>
</dbReference>
<comment type="caution">
    <text evidence="4">The sequence shown here is derived from an EMBL/GenBank/DDBJ whole genome shotgun (WGS) entry which is preliminary data.</text>
</comment>
<organism evidence="4 5">
    <name type="scientific">Paenibacillus vini</name>
    <dbReference type="NCBI Taxonomy" id="1476024"/>
    <lineage>
        <taxon>Bacteria</taxon>
        <taxon>Bacillati</taxon>
        <taxon>Bacillota</taxon>
        <taxon>Bacilli</taxon>
        <taxon>Bacillales</taxon>
        <taxon>Paenibacillaceae</taxon>
        <taxon>Paenibacillus</taxon>
    </lineage>
</organism>
<gene>
    <name evidence="4" type="ORF">J42TS3_23830</name>
</gene>
<evidence type="ECO:0000313" key="5">
    <source>
        <dbReference type="Proteomes" id="UP000679992"/>
    </source>
</evidence>
<evidence type="ECO:0000313" key="4">
    <source>
        <dbReference type="EMBL" id="GIP53348.1"/>
    </source>
</evidence>
<proteinExistence type="predicted"/>
<dbReference type="Gene3D" id="3.40.630.30">
    <property type="match status" value="1"/>
</dbReference>
<evidence type="ECO:0000256" key="1">
    <source>
        <dbReference type="ARBA" id="ARBA00022679"/>
    </source>
</evidence>
<dbReference type="PROSITE" id="PS51186">
    <property type="entry name" value="GNAT"/>
    <property type="match status" value="1"/>
</dbReference>
<dbReference type="InterPro" id="IPR000182">
    <property type="entry name" value="GNAT_dom"/>
</dbReference>
<dbReference type="SUPFAM" id="SSF55729">
    <property type="entry name" value="Acyl-CoA N-acyltransferases (Nat)"/>
    <property type="match status" value="1"/>
</dbReference>
<reference evidence="4 5" key="1">
    <citation type="submission" date="2021-03" db="EMBL/GenBank/DDBJ databases">
        <title>Antimicrobial resistance genes in bacteria isolated from Japanese honey, and their potential for conferring macrolide and lincosamide resistance in the American foulbrood pathogen Paenibacillus larvae.</title>
        <authorList>
            <person name="Okamoto M."/>
            <person name="Kumagai M."/>
            <person name="Kanamori H."/>
            <person name="Takamatsu D."/>
        </authorList>
    </citation>
    <scope>NUCLEOTIDE SEQUENCE [LARGE SCALE GENOMIC DNA]</scope>
    <source>
        <strain evidence="4 5">J42TS3</strain>
    </source>
</reference>
<dbReference type="Proteomes" id="UP000679992">
    <property type="component" value="Unassembled WGS sequence"/>
</dbReference>
<keyword evidence="1" id="KW-0808">Transferase</keyword>
<dbReference type="InterPro" id="IPR016181">
    <property type="entry name" value="Acyl_CoA_acyltransferase"/>
</dbReference>
<evidence type="ECO:0000259" key="3">
    <source>
        <dbReference type="PROSITE" id="PS51186"/>
    </source>
</evidence>
<dbReference type="Pfam" id="PF00583">
    <property type="entry name" value="Acetyltransf_1"/>
    <property type="match status" value="1"/>
</dbReference>
<keyword evidence="2" id="KW-0012">Acyltransferase</keyword>